<dbReference type="PROSITE" id="PS51257">
    <property type="entry name" value="PROKAR_LIPOPROTEIN"/>
    <property type="match status" value="1"/>
</dbReference>
<organism evidence="2 3">
    <name type="scientific">Halococcus dombrowskii</name>
    <dbReference type="NCBI Taxonomy" id="179637"/>
    <lineage>
        <taxon>Archaea</taxon>
        <taxon>Methanobacteriati</taxon>
        <taxon>Methanobacteriota</taxon>
        <taxon>Stenosarchaea group</taxon>
        <taxon>Halobacteria</taxon>
        <taxon>Halobacteriales</taxon>
        <taxon>Halococcaceae</taxon>
        <taxon>Halococcus</taxon>
    </lineage>
</organism>
<evidence type="ECO:0000313" key="3">
    <source>
        <dbReference type="Proteomes" id="UP000830542"/>
    </source>
</evidence>
<dbReference type="RefSeq" id="WP_244699334.1">
    <property type="nucleotide sequence ID" value="NZ_BAAADN010000027.1"/>
</dbReference>
<proteinExistence type="predicted"/>
<keyword evidence="3" id="KW-1185">Reference proteome</keyword>
<dbReference type="AlphaFoldDB" id="A0AAX3AJY7"/>
<dbReference type="EMBL" id="CP095005">
    <property type="protein sequence ID" value="UOO94153.1"/>
    <property type="molecule type" value="Genomic_DNA"/>
</dbReference>
<dbReference type="GeneID" id="71762030"/>
<gene>
    <name evidence="2" type="ORF">MUK72_09240</name>
</gene>
<evidence type="ECO:0000313" key="2">
    <source>
        <dbReference type="EMBL" id="UOO94153.1"/>
    </source>
</evidence>
<dbReference type="KEGG" id="hdo:MUK72_09240"/>
<dbReference type="Proteomes" id="UP000830542">
    <property type="component" value="Chromosome"/>
</dbReference>
<evidence type="ECO:0000256" key="1">
    <source>
        <dbReference type="SAM" id="MobiDB-lite"/>
    </source>
</evidence>
<feature type="compositionally biased region" description="Low complexity" evidence="1">
    <location>
        <begin position="49"/>
        <end position="91"/>
    </location>
</feature>
<feature type="region of interest" description="Disordered" evidence="1">
    <location>
        <begin position="23"/>
        <end position="93"/>
    </location>
</feature>
<sequence length="303" mass="31136">MKRSVGTVLLVMLVVSAGCSSLARNDDESTATPTVIRESETPTETMANATTVGSSETSTTATTATETSDTTTAPTSSATATRTATPTATADGRSDVHTMKIEAVGNGTSSYTIFGVGDGATTAAGTEKTDSVVANDTATYATGITGERAADTYDIRTESVGRVVNNGTATLKLYIDGELQGTYEPNGNASPSTTMADDDGPTHNLTIRAIDDGTSQYVANGVGESAYPAQDTEQTDAIVNTENDGIFPTAKGITGDHAKDTYSVEWPYLEGFSNDGNATLQVYIDGELKTTVGPGGVDSMNGP</sequence>
<accession>A0AAX3AJY7</accession>
<name>A0AAX3AJY7_HALDO</name>
<protein>
    <submittedName>
        <fullName evidence="2">Uncharacterized protein</fullName>
    </submittedName>
</protein>
<reference evidence="2" key="1">
    <citation type="submission" date="2022-04" db="EMBL/GenBank/DDBJ databases">
        <title>Sequencing and genomic assembly of Halococcus dombrowskii.</title>
        <authorList>
            <person name="Lim S.W."/>
            <person name="MacLea K.S."/>
        </authorList>
    </citation>
    <scope>NUCLEOTIDE SEQUENCE</scope>
    <source>
        <strain evidence="2">H4</strain>
    </source>
</reference>